<evidence type="ECO:0000313" key="3">
    <source>
        <dbReference type="Proteomes" id="UP001596298"/>
    </source>
</evidence>
<sequence>MFTHHLADGVRLRTLEPWHADEFAAHLDRAREHIRPWVGPSFVTDTVDTARATLVRYAEATARDQARLVGIWVDETLVGGLMFVDFDAAGGTAELGCWLEPAGEGHGLITNAGLFLLDWTFEERKLHRVEWRCRHDNARSAAVAQRLGMTHEATLRQAWLNRGIHHDKQVWAILADEYRAARASS</sequence>
<gene>
    <name evidence="2" type="ORF">ACFQDH_21470</name>
</gene>
<dbReference type="PANTHER" id="PTHR43441">
    <property type="entry name" value="RIBOSOMAL-PROTEIN-SERINE ACETYLTRANSFERASE"/>
    <property type="match status" value="1"/>
</dbReference>
<dbReference type="Gene3D" id="3.40.630.30">
    <property type="match status" value="1"/>
</dbReference>
<dbReference type="PROSITE" id="PS51186">
    <property type="entry name" value="GNAT"/>
    <property type="match status" value="1"/>
</dbReference>
<dbReference type="RefSeq" id="WP_382404401.1">
    <property type="nucleotide sequence ID" value="NZ_JBHSWH010000001.1"/>
</dbReference>
<comment type="caution">
    <text evidence="2">The sequence shown here is derived from an EMBL/GenBank/DDBJ whole genome shotgun (WGS) entry which is preliminary data.</text>
</comment>
<dbReference type="GO" id="GO:0016746">
    <property type="term" value="F:acyltransferase activity"/>
    <property type="evidence" value="ECO:0007669"/>
    <property type="project" value="UniProtKB-KW"/>
</dbReference>
<protein>
    <submittedName>
        <fullName evidence="2">GNAT family N-acetyltransferase</fullName>
        <ecNumber evidence="2">2.3.-.-</ecNumber>
    </submittedName>
</protein>
<dbReference type="InterPro" id="IPR051908">
    <property type="entry name" value="Ribosomal_N-acetyltransferase"/>
</dbReference>
<dbReference type="PANTHER" id="PTHR43441:SF10">
    <property type="entry name" value="ACETYLTRANSFERASE"/>
    <property type="match status" value="1"/>
</dbReference>
<dbReference type="EMBL" id="JBHSWH010000001">
    <property type="protein sequence ID" value="MFC6707736.1"/>
    <property type="molecule type" value="Genomic_DNA"/>
</dbReference>
<feature type="domain" description="N-acetyltransferase" evidence="1">
    <location>
        <begin position="10"/>
        <end position="176"/>
    </location>
</feature>
<dbReference type="Pfam" id="PF13302">
    <property type="entry name" value="Acetyltransf_3"/>
    <property type="match status" value="1"/>
</dbReference>
<dbReference type="EC" id="2.3.-.-" evidence="2"/>
<organism evidence="2 3">
    <name type="scientific">Flexivirga alba</name>
    <dbReference type="NCBI Taxonomy" id="702742"/>
    <lineage>
        <taxon>Bacteria</taxon>
        <taxon>Bacillati</taxon>
        <taxon>Actinomycetota</taxon>
        <taxon>Actinomycetes</taxon>
        <taxon>Micrococcales</taxon>
        <taxon>Dermacoccaceae</taxon>
        <taxon>Flexivirga</taxon>
    </lineage>
</organism>
<dbReference type="Proteomes" id="UP001596298">
    <property type="component" value="Unassembled WGS sequence"/>
</dbReference>
<accession>A0ABW2ALI6</accession>
<evidence type="ECO:0000313" key="2">
    <source>
        <dbReference type="EMBL" id="MFC6707736.1"/>
    </source>
</evidence>
<evidence type="ECO:0000259" key="1">
    <source>
        <dbReference type="PROSITE" id="PS51186"/>
    </source>
</evidence>
<keyword evidence="2" id="KW-0808">Transferase</keyword>
<proteinExistence type="predicted"/>
<keyword evidence="2" id="KW-0012">Acyltransferase</keyword>
<name>A0ABW2ALI6_9MICO</name>
<dbReference type="SUPFAM" id="SSF55729">
    <property type="entry name" value="Acyl-CoA N-acyltransferases (Nat)"/>
    <property type="match status" value="1"/>
</dbReference>
<dbReference type="InterPro" id="IPR016181">
    <property type="entry name" value="Acyl_CoA_acyltransferase"/>
</dbReference>
<dbReference type="InterPro" id="IPR000182">
    <property type="entry name" value="GNAT_dom"/>
</dbReference>
<keyword evidence="3" id="KW-1185">Reference proteome</keyword>
<reference evidence="3" key="1">
    <citation type="journal article" date="2019" name="Int. J. Syst. Evol. Microbiol.">
        <title>The Global Catalogue of Microorganisms (GCM) 10K type strain sequencing project: providing services to taxonomists for standard genome sequencing and annotation.</title>
        <authorList>
            <consortium name="The Broad Institute Genomics Platform"/>
            <consortium name="The Broad Institute Genome Sequencing Center for Infectious Disease"/>
            <person name="Wu L."/>
            <person name="Ma J."/>
        </authorList>
    </citation>
    <scope>NUCLEOTIDE SEQUENCE [LARGE SCALE GENOMIC DNA]</scope>
    <source>
        <strain evidence="3">CCUG 58127</strain>
    </source>
</reference>